<protein>
    <submittedName>
        <fullName evidence="3">Uncharacterized protein</fullName>
    </submittedName>
</protein>
<feature type="compositionally biased region" description="Polar residues" evidence="1">
    <location>
        <begin position="415"/>
        <end position="443"/>
    </location>
</feature>
<gene>
    <name evidence="3" type="ORF">B9G79_02705</name>
</gene>
<feature type="region of interest" description="Disordered" evidence="1">
    <location>
        <begin position="396"/>
        <end position="444"/>
    </location>
</feature>
<dbReference type="RefSeq" id="WP_088564187.1">
    <property type="nucleotide sequence ID" value="NZ_CP020946.1"/>
</dbReference>
<feature type="chain" id="PRO_5013391827" evidence="2">
    <location>
        <begin position="31"/>
        <end position="465"/>
    </location>
</feature>
<evidence type="ECO:0000313" key="3">
    <source>
        <dbReference type="EMBL" id="ASD62555.1"/>
    </source>
</evidence>
<dbReference type="AlphaFoldDB" id="A0A1Z3N506"/>
<reference evidence="3 4" key="1">
    <citation type="submission" date="2017-04" db="EMBL/GenBank/DDBJ databases">
        <title>Whole genome sequence of Bdellovibrio bacteriovorus strain SSB218315.</title>
        <authorList>
            <person name="Oyedara O."/>
            <person name="Rodriguez-Perez M.A."/>
        </authorList>
    </citation>
    <scope>NUCLEOTIDE SEQUENCE [LARGE SCALE GENOMIC DNA]</scope>
    <source>
        <strain evidence="3 4">SSB218315</strain>
    </source>
</reference>
<keyword evidence="2" id="KW-0732">Signal</keyword>
<evidence type="ECO:0000256" key="1">
    <source>
        <dbReference type="SAM" id="MobiDB-lite"/>
    </source>
</evidence>
<name>A0A1Z3N506_BDEBC</name>
<sequence length="465" mass="50453">MKFTYPQKKWVLTSALLAVLGFNVSFNTHNDGIASADFASTSGDLTESKVYTAEGVMPVKYIDNGDEEVLALVPKRTTEGKVCEGKCGYDTIVLSAKNKSDIDALNVELMKKLAEQTAAPKKKVAKKEDVAEADAEATGEEVVEKKVDHFEKLRKECKEHKESADALSCLASGFTEILNDKKKDVESSEASKFFTSAIQPLLVEQLTTIRSSLQIDERVKRGMISFDDNISYQWAKEDAEKLRKDTLELTRKLIADIPKKHEMVRSKLLSAQANLLKYEAEQAAALTALSLKTTNPQEFAYLSSEAEIRRSETSVLETLLKTNSLHGLQSAASIGNLTEQQKIAYGTFLTESYLAFLNALSGKTSGTVKDPGIDLSGRLQNPGRGTIGTIQSQVPTTSIGTLPTTPTTPGTIPSGVSSRTGGTALSTQPQTQLNVHPNSSGVTFGTPRDATAEALQQRALIRGRQ</sequence>
<evidence type="ECO:0000256" key="2">
    <source>
        <dbReference type="SAM" id="SignalP"/>
    </source>
</evidence>
<accession>A0A1Z3N506</accession>
<evidence type="ECO:0000313" key="4">
    <source>
        <dbReference type="Proteomes" id="UP000197003"/>
    </source>
</evidence>
<feature type="compositionally biased region" description="Low complexity" evidence="1">
    <location>
        <begin position="396"/>
        <end position="414"/>
    </location>
</feature>
<proteinExistence type="predicted"/>
<dbReference type="Proteomes" id="UP000197003">
    <property type="component" value="Chromosome"/>
</dbReference>
<feature type="signal peptide" evidence="2">
    <location>
        <begin position="1"/>
        <end position="30"/>
    </location>
</feature>
<organism evidence="3 4">
    <name type="scientific">Bdellovibrio bacteriovorus</name>
    <dbReference type="NCBI Taxonomy" id="959"/>
    <lineage>
        <taxon>Bacteria</taxon>
        <taxon>Pseudomonadati</taxon>
        <taxon>Bdellovibrionota</taxon>
        <taxon>Bdellovibrionia</taxon>
        <taxon>Bdellovibrionales</taxon>
        <taxon>Pseudobdellovibrionaceae</taxon>
        <taxon>Bdellovibrio</taxon>
    </lineage>
</organism>
<dbReference type="EMBL" id="CP020946">
    <property type="protein sequence ID" value="ASD62555.1"/>
    <property type="molecule type" value="Genomic_DNA"/>
</dbReference>
<dbReference type="OrthoDB" id="5288300at2"/>